<evidence type="ECO:0008006" key="3">
    <source>
        <dbReference type="Google" id="ProtNLM"/>
    </source>
</evidence>
<comment type="caution">
    <text evidence="1">The sequence shown here is derived from an EMBL/GenBank/DDBJ whole genome shotgun (WGS) entry which is preliminary data.</text>
</comment>
<accession>A0AAD5DYT1</accession>
<evidence type="ECO:0000313" key="2">
    <source>
        <dbReference type="Proteomes" id="UP001205105"/>
    </source>
</evidence>
<sequence length="236" mass="26814">MLDCHPTPLPPQCAKKAPQLYSHRKRLNVDENFIGSWTRFWASCQRLRPHLGPVLFQFPANFKTSAAAKSKGQPPINNIDRLRRLGEVLPAGEWFAFEFRDASWFCQEVYEVLKRHNWCLAITVLTDLPHNRKLREGSWIGSLTPGPNPTPEAYPLDCCTWGVYVRFHGSTGQYRGAYGAAEMAKWAAWAQKWAAQGRETWLAFNNDNLAAKSSLPAAVLDCRDLGAALRQCKLWR</sequence>
<dbReference type="AlphaFoldDB" id="A0AAD5DYT1"/>
<protein>
    <recommendedName>
        <fullName evidence="3">DUF72 domain-containing protein</fullName>
    </recommendedName>
</protein>
<organism evidence="1 2">
    <name type="scientific">Chlorella ohadii</name>
    <dbReference type="NCBI Taxonomy" id="2649997"/>
    <lineage>
        <taxon>Eukaryota</taxon>
        <taxon>Viridiplantae</taxon>
        <taxon>Chlorophyta</taxon>
        <taxon>core chlorophytes</taxon>
        <taxon>Trebouxiophyceae</taxon>
        <taxon>Chlorellales</taxon>
        <taxon>Chlorellaceae</taxon>
        <taxon>Chlorella clade</taxon>
        <taxon>Chlorella</taxon>
    </lineage>
</organism>
<dbReference type="Pfam" id="PF01904">
    <property type="entry name" value="DUF72"/>
    <property type="match status" value="1"/>
</dbReference>
<dbReference type="Proteomes" id="UP001205105">
    <property type="component" value="Unassembled WGS sequence"/>
</dbReference>
<evidence type="ECO:0000313" key="1">
    <source>
        <dbReference type="EMBL" id="KAI7846102.1"/>
    </source>
</evidence>
<gene>
    <name evidence="1" type="ORF">COHA_000363</name>
</gene>
<dbReference type="PANTHER" id="PTHR30348">
    <property type="entry name" value="UNCHARACTERIZED PROTEIN YECE"/>
    <property type="match status" value="1"/>
</dbReference>
<reference evidence="1" key="1">
    <citation type="submission" date="2020-11" db="EMBL/GenBank/DDBJ databases">
        <title>Chlorella ohadii genome sequencing and assembly.</title>
        <authorList>
            <person name="Murik O."/>
            <person name="Treves H."/>
            <person name="Kedem I."/>
            <person name="Shotland Y."/>
            <person name="Kaplan A."/>
        </authorList>
    </citation>
    <scope>NUCLEOTIDE SEQUENCE</scope>
    <source>
        <strain evidence="1">1</strain>
    </source>
</reference>
<dbReference type="EMBL" id="JADXDR010000009">
    <property type="protein sequence ID" value="KAI7846102.1"/>
    <property type="molecule type" value="Genomic_DNA"/>
</dbReference>
<keyword evidence="2" id="KW-1185">Reference proteome</keyword>
<dbReference type="InterPro" id="IPR002763">
    <property type="entry name" value="DUF72"/>
</dbReference>
<dbReference type="Gene3D" id="3.20.20.410">
    <property type="entry name" value="Protein of unknown function UPF0759"/>
    <property type="match status" value="1"/>
</dbReference>
<dbReference type="PANTHER" id="PTHR30348:SF4">
    <property type="entry name" value="DUF72 DOMAIN-CONTAINING PROTEIN"/>
    <property type="match status" value="1"/>
</dbReference>
<proteinExistence type="predicted"/>
<dbReference type="SUPFAM" id="SSF117396">
    <property type="entry name" value="TM1631-like"/>
    <property type="match status" value="1"/>
</dbReference>
<dbReference type="InterPro" id="IPR036520">
    <property type="entry name" value="UPF0759_sf"/>
</dbReference>
<name>A0AAD5DYT1_9CHLO</name>